<dbReference type="SUPFAM" id="SSF55718">
    <property type="entry name" value="SCP-like"/>
    <property type="match status" value="1"/>
</dbReference>
<dbReference type="Gene3D" id="3.30.1050.10">
    <property type="entry name" value="SCP2 sterol-binding domain"/>
    <property type="match status" value="1"/>
</dbReference>
<feature type="domain" description="N-acetyltransferase" evidence="5">
    <location>
        <begin position="4"/>
        <end position="151"/>
    </location>
</feature>
<dbReference type="InterPro" id="IPR000182">
    <property type="entry name" value="GNAT_dom"/>
</dbReference>
<reference evidence="7" key="1">
    <citation type="submission" date="2016-10" db="EMBL/GenBank/DDBJ databases">
        <authorList>
            <person name="Varghese N."/>
            <person name="Submissions S."/>
        </authorList>
    </citation>
    <scope>NUCLEOTIDE SEQUENCE [LARGE SCALE GENOMIC DNA]</scope>
    <source>
        <strain evidence="7">DSM 44771</strain>
    </source>
</reference>
<dbReference type="Proteomes" id="UP000198852">
    <property type="component" value="Unassembled WGS sequence"/>
</dbReference>
<evidence type="ECO:0000313" key="6">
    <source>
        <dbReference type="EMBL" id="SFS94167.1"/>
    </source>
</evidence>
<dbReference type="InterPro" id="IPR036527">
    <property type="entry name" value="SCP2_sterol-bd_dom_sf"/>
</dbReference>
<keyword evidence="3 4" id="KW-0012">Acyltransferase</keyword>
<feature type="binding site" evidence="4">
    <location>
        <begin position="89"/>
        <end position="94"/>
    </location>
    <ligand>
        <name>acetyl-CoA</name>
        <dbReference type="ChEBI" id="CHEBI:57288"/>
    </ligand>
</feature>
<dbReference type="HAMAP" id="MF_01812">
    <property type="entry name" value="Eis"/>
    <property type="match status" value="1"/>
</dbReference>
<sequence>MGNLEARRLDDSEHDEFTSVFAAAFLEDSEADLARLRPIVSHVVALGVFDGAEMVGCGGHYPTYMSVPGRRSCPVAGVTLVGVKPGHRRRGVLTSLMRAQLDDLRESDVPLAALYASEGAIYGRFGYGMASFENHLSLPGRVAFRGDVEVDERPVREVDLDEALPAIFAQHARAAASRPGWIGRDSAWRARERMRQARTGRPPYRCAVHDGGHAIYRVTPDWTERGPDYRMEVVSLVADDPACYAALCRHLLDFDLVSEVTWRKAAIDEPVVRMLADPRAAAQRVVDGLWLRLVDVPAALAAREYLAHADVVLEVRDAFCPWNDGRWRLRTRDGTAERTSDPAQLALDAADLAAAYLGGSTLHELAAAGRVRELEPGALTAASRALAGDRAPSCPDAF</sequence>
<dbReference type="AlphaFoldDB" id="A0A1I6TYU0"/>
<dbReference type="EMBL" id="FOZX01000008">
    <property type="protein sequence ID" value="SFS94167.1"/>
    <property type="molecule type" value="Genomic_DNA"/>
</dbReference>
<feature type="binding site" evidence="4">
    <location>
        <begin position="117"/>
        <end position="118"/>
    </location>
    <ligand>
        <name>acetyl-CoA</name>
        <dbReference type="ChEBI" id="CHEBI:57288"/>
    </ligand>
</feature>
<dbReference type="Pfam" id="PF13530">
    <property type="entry name" value="SCP2_2"/>
    <property type="match status" value="1"/>
</dbReference>
<dbReference type="SUPFAM" id="SSF55729">
    <property type="entry name" value="Acyl-CoA N-acyltransferases (Nat)"/>
    <property type="match status" value="1"/>
</dbReference>
<accession>A0A1I6TYU0</accession>
<dbReference type="RefSeq" id="WP_093421185.1">
    <property type="nucleotide sequence ID" value="NZ_FOZX01000008.1"/>
</dbReference>
<dbReference type="Gene3D" id="3.40.630.30">
    <property type="match status" value="2"/>
</dbReference>
<comment type="subunit">
    <text evidence="4">Homohexamer; trimer of dimers.</text>
</comment>
<dbReference type="InterPro" id="IPR025559">
    <property type="entry name" value="Eis_dom"/>
</dbReference>
<dbReference type="InterPro" id="IPR051554">
    <property type="entry name" value="Acetyltransferase_Eis"/>
</dbReference>
<evidence type="ECO:0000313" key="7">
    <source>
        <dbReference type="Proteomes" id="UP000198852"/>
    </source>
</evidence>
<evidence type="ECO:0000256" key="1">
    <source>
        <dbReference type="ARBA" id="ARBA00009213"/>
    </source>
</evidence>
<dbReference type="PROSITE" id="PS51186">
    <property type="entry name" value="GNAT"/>
    <property type="match status" value="1"/>
</dbReference>
<dbReference type="Pfam" id="PF13527">
    <property type="entry name" value="Acetyltransf_9"/>
    <property type="match status" value="1"/>
</dbReference>
<proteinExistence type="inferred from homology"/>
<dbReference type="STRING" id="95161.SAMN05660874_04414"/>
<dbReference type="Pfam" id="PF17668">
    <property type="entry name" value="Acetyltransf_17"/>
    <property type="match status" value="1"/>
</dbReference>
<keyword evidence="7" id="KW-1185">Reference proteome</keyword>
<dbReference type="GO" id="GO:0030649">
    <property type="term" value="P:aminoglycoside antibiotic catabolic process"/>
    <property type="evidence" value="ECO:0007669"/>
    <property type="project" value="TreeGrafter"/>
</dbReference>
<keyword evidence="2 4" id="KW-0808">Transferase</keyword>
<dbReference type="OrthoDB" id="8399956at2"/>
<evidence type="ECO:0000256" key="2">
    <source>
        <dbReference type="ARBA" id="ARBA00022679"/>
    </source>
</evidence>
<organism evidence="6 7">
    <name type="scientific">Saccharopolyspora flava</name>
    <dbReference type="NCBI Taxonomy" id="95161"/>
    <lineage>
        <taxon>Bacteria</taxon>
        <taxon>Bacillati</taxon>
        <taxon>Actinomycetota</taxon>
        <taxon>Actinomycetes</taxon>
        <taxon>Pseudonocardiales</taxon>
        <taxon>Pseudonocardiaceae</taxon>
        <taxon>Saccharopolyspora</taxon>
    </lineage>
</organism>
<feature type="active site" description="Proton acceptor; via carboxylate" evidence="4">
    <location>
        <position position="398"/>
    </location>
</feature>
<comment type="similarity">
    <text evidence="1 4">Belongs to the acetyltransferase Eis family.</text>
</comment>
<protein>
    <submittedName>
        <fullName evidence="6">Predicted acetyltransferase</fullName>
    </submittedName>
</protein>
<name>A0A1I6TYU0_9PSEU</name>
<dbReference type="InterPro" id="IPR016181">
    <property type="entry name" value="Acyl_CoA_acyltransferase"/>
</dbReference>
<gene>
    <name evidence="6" type="ORF">SAMN05660874_04414</name>
</gene>
<dbReference type="InterPro" id="IPR041380">
    <property type="entry name" value="Acetyltransf_17"/>
</dbReference>
<evidence type="ECO:0000259" key="5">
    <source>
        <dbReference type="PROSITE" id="PS51186"/>
    </source>
</evidence>
<evidence type="ECO:0000256" key="3">
    <source>
        <dbReference type="ARBA" id="ARBA00023315"/>
    </source>
</evidence>
<dbReference type="NCBIfam" id="NF002367">
    <property type="entry name" value="PRK01346.1-4"/>
    <property type="match status" value="1"/>
</dbReference>
<feature type="active site" description="Proton donor" evidence="4">
    <location>
        <position position="122"/>
    </location>
</feature>
<dbReference type="PANTHER" id="PTHR37817">
    <property type="entry name" value="N-ACETYLTRANSFERASE EIS"/>
    <property type="match status" value="1"/>
</dbReference>
<feature type="binding site" evidence="4">
    <location>
        <begin position="81"/>
        <end position="83"/>
    </location>
    <ligand>
        <name>acetyl-CoA</name>
        <dbReference type="ChEBI" id="CHEBI:57288"/>
    </ligand>
</feature>
<dbReference type="InterPro" id="IPR022902">
    <property type="entry name" value="NAcTrfase_Eis"/>
</dbReference>
<dbReference type="CDD" id="cd04301">
    <property type="entry name" value="NAT_SF"/>
    <property type="match status" value="1"/>
</dbReference>
<dbReference type="PANTHER" id="PTHR37817:SF1">
    <property type="entry name" value="N-ACETYLTRANSFERASE EIS"/>
    <property type="match status" value="1"/>
</dbReference>
<dbReference type="GO" id="GO:0034069">
    <property type="term" value="F:aminoglycoside N-acetyltransferase activity"/>
    <property type="evidence" value="ECO:0007669"/>
    <property type="project" value="TreeGrafter"/>
</dbReference>
<evidence type="ECO:0000256" key="4">
    <source>
        <dbReference type="HAMAP-Rule" id="MF_01812"/>
    </source>
</evidence>